<gene>
    <name evidence="4" type="ORF">AMD01_16950</name>
</gene>
<keyword evidence="5" id="KW-1185">Reference proteome</keyword>
<dbReference type="PANTHER" id="PTHR43877">
    <property type="entry name" value="AMINOALKYLPHOSPHONATE N-ACETYLTRANSFERASE-RELATED-RELATED"/>
    <property type="match status" value="1"/>
</dbReference>
<dbReference type="Gene3D" id="3.40.630.30">
    <property type="match status" value="1"/>
</dbReference>
<dbReference type="InterPro" id="IPR016181">
    <property type="entry name" value="Acyl_CoA_acyltransferase"/>
</dbReference>
<dbReference type="RefSeq" id="WP_053402630.1">
    <property type="nucleotide sequence ID" value="NZ_JAMAUM010000009.1"/>
</dbReference>
<dbReference type="PROSITE" id="PS51186">
    <property type="entry name" value="GNAT"/>
    <property type="match status" value="1"/>
</dbReference>
<dbReference type="OrthoDB" id="5319888at2"/>
<name>A0A0M0KVH8_9BACI</name>
<organism evidence="4 5">
    <name type="scientific">Priestia koreensis</name>
    <dbReference type="NCBI Taxonomy" id="284581"/>
    <lineage>
        <taxon>Bacteria</taxon>
        <taxon>Bacillati</taxon>
        <taxon>Bacillota</taxon>
        <taxon>Bacilli</taxon>
        <taxon>Bacillales</taxon>
        <taxon>Bacillaceae</taxon>
        <taxon>Priestia</taxon>
    </lineage>
</organism>
<dbReference type="Proteomes" id="UP000037558">
    <property type="component" value="Unassembled WGS sequence"/>
</dbReference>
<evidence type="ECO:0000313" key="5">
    <source>
        <dbReference type="Proteomes" id="UP000037558"/>
    </source>
</evidence>
<keyword evidence="2" id="KW-0012">Acyltransferase</keyword>
<keyword evidence="1" id="KW-0808">Transferase</keyword>
<dbReference type="InterPro" id="IPR000182">
    <property type="entry name" value="GNAT_dom"/>
</dbReference>
<protein>
    <recommendedName>
        <fullName evidence="3">N-acetyltransferase domain-containing protein</fullName>
    </recommendedName>
</protein>
<proteinExistence type="predicted"/>
<feature type="domain" description="N-acetyltransferase" evidence="3">
    <location>
        <begin position="1"/>
        <end position="181"/>
    </location>
</feature>
<dbReference type="STRING" id="284581.AMD01_16950"/>
<reference evidence="5" key="1">
    <citation type="submission" date="2015-08" db="EMBL/GenBank/DDBJ databases">
        <title>Fjat-14210 dsm16467.</title>
        <authorList>
            <person name="Liu B."/>
            <person name="Wang J."/>
            <person name="Zhu Y."/>
            <person name="Liu G."/>
            <person name="Chen Q."/>
            <person name="Chen Z."/>
            <person name="Lan J."/>
            <person name="Che J."/>
            <person name="Ge C."/>
            <person name="Shi H."/>
            <person name="Pan Z."/>
            <person name="Liu X."/>
        </authorList>
    </citation>
    <scope>NUCLEOTIDE SEQUENCE [LARGE SCALE GENOMIC DNA]</scope>
    <source>
        <strain evidence="5">DSM 16467</strain>
    </source>
</reference>
<comment type="caution">
    <text evidence="4">The sequence shown here is derived from an EMBL/GenBank/DDBJ whole genome shotgun (WGS) entry which is preliminary data.</text>
</comment>
<sequence length="181" mass="20477">MTIRGARKEEAGEIAALLTDMLGDIAKDQTAEQKPEKVAEVLASYIRSELNRFSYHNIWVKEVDEQVAGVIVCYAGDDALIIDQPILEYVRAKTANDAFMLDRETEEGDYYVDSLVVHPSYRGQGIGSALLQKAEELSGDLRFTLNVELDNKGAASLYERQGFKREKKRDISGHHFWYMVK</sequence>
<dbReference type="GO" id="GO:0016747">
    <property type="term" value="F:acyltransferase activity, transferring groups other than amino-acyl groups"/>
    <property type="evidence" value="ECO:0007669"/>
    <property type="project" value="InterPro"/>
</dbReference>
<evidence type="ECO:0000259" key="3">
    <source>
        <dbReference type="PROSITE" id="PS51186"/>
    </source>
</evidence>
<evidence type="ECO:0000313" key="4">
    <source>
        <dbReference type="EMBL" id="KOO42830.1"/>
    </source>
</evidence>
<dbReference type="AlphaFoldDB" id="A0A0M0KVH8"/>
<dbReference type="SUPFAM" id="SSF55729">
    <property type="entry name" value="Acyl-CoA N-acyltransferases (Nat)"/>
    <property type="match status" value="1"/>
</dbReference>
<dbReference type="Pfam" id="PF00583">
    <property type="entry name" value="Acetyltransf_1"/>
    <property type="match status" value="1"/>
</dbReference>
<dbReference type="InterPro" id="IPR050832">
    <property type="entry name" value="Bact_Acetyltransf"/>
</dbReference>
<dbReference type="CDD" id="cd04301">
    <property type="entry name" value="NAT_SF"/>
    <property type="match status" value="1"/>
</dbReference>
<dbReference type="PATRIC" id="fig|284581.3.peg.2895"/>
<evidence type="ECO:0000256" key="2">
    <source>
        <dbReference type="ARBA" id="ARBA00023315"/>
    </source>
</evidence>
<accession>A0A0M0KVH8</accession>
<dbReference type="EMBL" id="LILC01000023">
    <property type="protein sequence ID" value="KOO42830.1"/>
    <property type="molecule type" value="Genomic_DNA"/>
</dbReference>
<evidence type="ECO:0000256" key="1">
    <source>
        <dbReference type="ARBA" id="ARBA00022679"/>
    </source>
</evidence>